<keyword evidence="1" id="KW-0238">DNA-binding</keyword>
<dbReference type="HOGENOM" id="CLU_1213648_0_0_5"/>
<name>V6F435_MAGGM</name>
<sequence>MRVTKAAPFIFSKRGIFYFTRRIPSDLSGHYRCSRITLSLRTRSIRAAQARAAALAGKLDQDWLSLRWQSKDDQFSRFLSDRVVAARLISNAPTLSEAAKIYVEAKQAGRPQTFHQAVDRIVSRMVAVAGDKPIDTFTREEANALRNAFRAKGLTTASIKRAFNVIRAMVNFVARELGLDEIRTFSSIYFGESDGETKTKRSPFGDAELKTIQARAVSRRAESVEDSP</sequence>
<dbReference type="InterPro" id="IPR011010">
    <property type="entry name" value="DNA_brk_join_enz"/>
</dbReference>
<dbReference type="AlphaFoldDB" id="V6F435"/>
<keyword evidence="4" id="KW-1185">Reference proteome</keyword>
<dbReference type="SUPFAM" id="SSF56349">
    <property type="entry name" value="DNA breaking-rejoining enzymes"/>
    <property type="match status" value="1"/>
</dbReference>
<dbReference type="eggNOG" id="COG0582">
    <property type="taxonomic scope" value="Bacteria"/>
</dbReference>
<dbReference type="Gene3D" id="1.10.150.130">
    <property type="match status" value="1"/>
</dbReference>
<proteinExistence type="predicted"/>
<dbReference type="Proteomes" id="UP000018922">
    <property type="component" value="Chromosome I"/>
</dbReference>
<accession>V6F435</accession>
<protein>
    <submittedName>
        <fullName evidence="3">Site-specific recombinase phage integrase family</fullName>
    </submittedName>
</protein>
<evidence type="ECO:0000256" key="1">
    <source>
        <dbReference type="ARBA" id="ARBA00023125"/>
    </source>
</evidence>
<dbReference type="GO" id="GO:0003677">
    <property type="term" value="F:DNA binding"/>
    <property type="evidence" value="ECO:0007669"/>
    <property type="project" value="UniProtKB-KW"/>
</dbReference>
<dbReference type="InterPro" id="IPR010998">
    <property type="entry name" value="Integrase_recombinase_N"/>
</dbReference>
<organism evidence="3 4">
    <name type="scientific">Magnetospirillum gryphiswaldense (strain DSM 6361 / JCM 21280 / NBRC 15271 / MSR-1)</name>
    <dbReference type="NCBI Taxonomy" id="431944"/>
    <lineage>
        <taxon>Bacteria</taxon>
        <taxon>Pseudomonadati</taxon>
        <taxon>Pseudomonadota</taxon>
        <taxon>Alphaproteobacteria</taxon>
        <taxon>Rhodospirillales</taxon>
        <taxon>Rhodospirillaceae</taxon>
        <taxon>Magnetospirillum</taxon>
    </lineage>
</organism>
<dbReference type="EMBL" id="HG794546">
    <property type="protein sequence ID" value="CDL00157.1"/>
    <property type="molecule type" value="Genomic_DNA"/>
</dbReference>
<reference evidence="3 4" key="1">
    <citation type="journal article" date="2014" name="Genome Announc.">
        <title>Complete genome sequence of Magnetospirillum gryphiswaldense MSR-1.</title>
        <authorList>
            <person name="Wang X."/>
            <person name="Wang Q."/>
            <person name="Zhang W."/>
            <person name="Wang Y."/>
            <person name="Li L."/>
            <person name="Wen T."/>
            <person name="Zhang T."/>
            <person name="Zhang Y."/>
            <person name="Xu J."/>
            <person name="Hu J."/>
            <person name="Li S."/>
            <person name="Liu L."/>
            <person name="Liu J."/>
            <person name="Jiang W."/>
            <person name="Tian J."/>
            <person name="Li Y."/>
            <person name="Schuler D."/>
            <person name="Wang L."/>
            <person name="Li J."/>
        </authorList>
    </citation>
    <scope>NUCLEOTIDE SEQUENCE [LARGE SCALE GENOMIC DNA]</scope>
    <source>
        <strain evidence="4">DSM 6361 / JCM 21280 / NBRC 15271 / MSR-1</strain>
    </source>
</reference>
<evidence type="ECO:0000313" key="3">
    <source>
        <dbReference type="EMBL" id="CDL00157.1"/>
    </source>
</evidence>
<dbReference type="Pfam" id="PF20172">
    <property type="entry name" value="DUF6538"/>
    <property type="match status" value="1"/>
</dbReference>
<evidence type="ECO:0000259" key="2">
    <source>
        <dbReference type="Pfam" id="PF20172"/>
    </source>
</evidence>
<dbReference type="InterPro" id="IPR046668">
    <property type="entry name" value="DUF6538"/>
</dbReference>
<dbReference type="KEGG" id="mgy:MGMSRv2__2942"/>
<feature type="domain" description="DUF6538" evidence="2">
    <location>
        <begin position="10"/>
        <end position="67"/>
    </location>
</feature>
<dbReference type="STRING" id="1430440.MGMSRv2__2942"/>
<gene>
    <name evidence="3" type="ordered locus">MGMSRv2__2942</name>
</gene>
<evidence type="ECO:0000313" key="4">
    <source>
        <dbReference type="Proteomes" id="UP000018922"/>
    </source>
</evidence>